<feature type="transmembrane region" description="Helical" evidence="1">
    <location>
        <begin position="128"/>
        <end position="149"/>
    </location>
</feature>
<keyword evidence="1" id="KW-0472">Membrane</keyword>
<feature type="transmembrane region" description="Helical" evidence="1">
    <location>
        <begin position="155"/>
        <end position="176"/>
    </location>
</feature>
<dbReference type="Proteomes" id="UP000075809">
    <property type="component" value="Unassembled WGS sequence"/>
</dbReference>
<protein>
    <submittedName>
        <fullName evidence="2">Uncharacterized protein</fullName>
    </submittedName>
</protein>
<feature type="non-terminal residue" evidence="2">
    <location>
        <position position="1"/>
    </location>
</feature>
<evidence type="ECO:0000313" key="3">
    <source>
        <dbReference type="Proteomes" id="UP000075809"/>
    </source>
</evidence>
<reference evidence="2 3" key="1">
    <citation type="submission" date="2015-09" db="EMBL/GenBank/DDBJ databases">
        <title>Trachymyrmex zeteki WGS genome.</title>
        <authorList>
            <person name="Nygaard S."/>
            <person name="Hu H."/>
            <person name="Boomsma J."/>
            <person name="Zhang G."/>
        </authorList>
    </citation>
    <scope>NUCLEOTIDE SEQUENCE [LARGE SCALE GENOMIC DNA]</scope>
    <source>
        <strain evidence="2">Tzet28-1</strain>
        <tissue evidence="2">Whole body</tissue>
    </source>
</reference>
<proteinExistence type="predicted"/>
<gene>
    <name evidence="2" type="ORF">ALC60_09537</name>
</gene>
<name>A0A151WUF0_9HYME</name>
<accession>A0A151WUF0</accession>
<keyword evidence="1" id="KW-1133">Transmembrane helix</keyword>
<evidence type="ECO:0000313" key="2">
    <source>
        <dbReference type="EMBL" id="KYQ51371.1"/>
    </source>
</evidence>
<keyword evidence="3" id="KW-1185">Reference proteome</keyword>
<keyword evidence="1" id="KW-0812">Transmembrane</keyword>
<dbReference type="AlphaFoldDB" id="A0A151WUF0"/>
<sequence length="316" mass="35421">VTHQSNPPRAEIYCSGFGSNSPSFGLAFFCSSEDFSSSLLLVSSLLSSEDFSSEESSERSFISLATSCCCCCGCCCWASCCCCCCSSAAGRLLRRFRRISLDLGGLLRLCGLLFLGSFQDRRVGTLRFLLGLLLSSYLSYLLLAFDWFLDFDSRLLGGCCLQLLTLFNLLAFLSWFRLLYRRGCLRYIFLGLGDRRGFLLRLNRFLGIAGHTVGFVIDLGVGERVTLRFLRRDCRERESAGRRGTGDIEPNASNKANIMELMTGCVPLTLIQTHVNLLRRDARKIFHRLRDLPGKMVAGWRPRVNVAAQVIRRLTD</sequence>
<dbReference type="EMBL" id="KQ982745">
    <property type="protein sequence ID" value="KYQ51371.1"/>
    <property type="molecule type" value="Genomic_DNA"/>
</dbReference>
<organism evidence="2 3">
    <name type="scientific">Mycetomoellerius zeteki</name>
    <dbReference type="NCBI Taxonomy" id="64791"/>
    <lineage>
        <taxon>Eukaryota</taxon>
        <taxon>Metazoa</taxon>
        <taxon>Ecdysozoa</taxon>
        <taxon>Arthropoda</taxon>
        <taxon>Hexapoda</taxon>
        <taxon>Insecta</taxon>
        <taxon>Pterygota</taxon>
        <taxon>Neoptera</taxon>
        <taxon>Endopterygota</taxon>
        <taxon>Hymenoptera</taxon>
        <taxon>Apocrita</taxon>
        <taxon>Aculeata</taxon>
        <taxon>Formicoidea</taxon>
        <taxon>Formicidae</taxon>
        <taxon>Myrmicinae</taxon>
        <taxon>Mycetomoellerius</taxon>
    </lineage>
</organism>
<evidence type="ECO:0000256" key="1">
    <source>
        <dbReference type="SAM" id="Phobius"/>
    </source>
</evidence>